<dbReference type="AlphaFoldDB" id="A0A451GDM8"/>
<dbReference type="PANTHER" id="PTHR34477">
    <property type="entry name" value="UPF0213 PROTEIN YHBQ"/>
    <property type="match status" value="1"/>
</dbReference>
<organism evidence="3 4">
    <name type="scientific">Pedobacter chitinilyticus</name>
    <dbReference type="NCBI Taxonomy" id="2233776"/>
    <lineage>
        <taxon>Bacteria</taxon>
        <taxon>Pseudomonadati</taxon>
        <taxon>Bacteroidota</taxon>
        <taxon>Sphingobacteriia</taxon>
        <taxon>Sphingobacteriales</taxon>
        <taxon>Sphingobacteriaceae</taxon>
        <taxon>Pedobacter</taxon>
    </lineage>
</organism>
<proteinExistence type="inferred from homology"/>
<dbReference type="SMART" id="SM00465">
    <property type="entry name" value="GIYc"/>
    <property type="match status" value="1"/>
</dbReference>
<dbReference type="PANTHER" id="PTHR34477:SF5">
    <property type="entry name" value="BSL5627 PROTEIN"/>
    <property type="match status" value="1"/>
</dbReference>
<dbReference type="OrthoDB" id="1495241at2"/>
<evidence type="ECO:0000256" key="1">
    <source>
        <dbReference type="ARBA" id="ARBA00007435"/>
    </source>
</evidence>
<dbReference type="RefSeq" id="WP_113646477.1">
    <property type="nucleotide sequence ID" value="NZ_QMHN01000001.1"/>
</dbReference>
<dbReference type="InterPro" id="IPR050190">
    <property type="entry name" value="UPF0213_domain"/>
</dbReference>
<dbReference type="CDD" id="cd10448">
    <property type="entry name" value="GIY-YIG_unchar_3"/>
    <property type="match status" value="1"/>
</dbReference>
<name>A0A451GDM8_9SPHI</name>
<evidence type="ECO:0000313" key="3">
    <source>
        <dbReference type="EMBL" id="RWU10993.1"/>
    </source>
</evidence>
<evidence type="ECO:0000259" key="2">
    <source>
        <dbReference type="PROSITE" id="PS50164"/>
    </source>
</evidence>
<dbReference type="SUPFAM" id="SSF82771">
    <property type="entry name" value="GIY-YIG endonuclease"/>
    <property type="match status" value="1"/>
</dbReference>
<evidence type="ECO:0000313" key="4">
    <source>
        <dbReference type="Proteomes" id="UP000284120"/>
    </source>
</evidence>
<gene>
    <name evidence="3" type="ORF">DPV69_06605</name>
</gene>
<reference evidence="3 4" key="1">
    <citation type="submission" date="2018-06" db="EMBL/GenBank/DDBJ databases">
        <title>Pedobacter endophyticus sp. nov., an endophytic bacterium isolated from a leaf of Triticum aestivum.</title>
        <authorList>
            <person name="Zhang L."/>
        </authorList>
    </citation>
    <scope>NUCLEOTIDE SEQUENCE [LARGE SCALE GENOMIC DNA]</scope>
    <source>
        <strain evidence="3 4">CM134L-2</strain>
    </source>
</reference>
<sequence>MERGGCVYIMTNVYNTVLYIGVTSDLFSRVTQHRNKLYPKSFTAKYNCYKLVYYCFYSTIVEAIANEKRLKKWNRDWKIKLIATENPNWIDLFNEDL</sequence>
<dbReference type="EMBL" id="SAYW01000001">
    <property type="protein sequence ID" value="RWU10993.1"/>
    <property type="molecule type" value="Genomic_DNA"/>
</dbReference>
<dbReference type="Pfam" id="PF01541">
    <property type="entry name" value="GIY-YIG"/>
    <property type="match status" value="1"/>
</dbReference>
<comment type="caution">
    <text evidence="3">The sequence shown here is derived from an EMBL/GenBank/DDBJ whole genome shotgun (WGS) entry which is preliminary data.</text>
</comment>
<feature type="domain" description="GIY-YIG" evidence="2">
    <location>
        <begin position="3"/>
        <end position="80"/>
    </location>
</feature>
<dbReference type="InterPro" id="IPR035901">
    <property type="entry name" value="GIY-YIG_endonuc_sf"/>
</dbReference>
<protein>
    <submittedName>
        <fullName evidence="3">GIY-YIG nuclease family protein</fullName>
    </submittedName>
</protein>
<dbReference type="Proteomes" id="UP000284120">
    <property type="component" value="Unassembled WGS sequence"/>
</dbReference>
<dbReference type="PROSITE" id="PS50164">
    <property type="entry name" value="GIY_YIG"/>
    <property type="match status" value="1"/>
</dbReference>
<dbReference type="InterPro" id="IPR000305">
    <property type="entry name" value="GIY-YIG_endonuc"/>
</dbReference>
<dbReference type="Gene3D" id="3.40.1440.10">
    <property type="entry name" value="GIY-YIG endonuclease"/>
    <property type="match status" value="1"/>
</dbReference>
<keyword evidence="4" id="KW-1185">Reference proteome</keyword>
<accession>A0A451GDM8</accession>
<comment type="similarity">
    <text evidence="1">Belongs to the UPF0213 family.</text>
</comment>